<evidence type="ECO:0000313" key="1">
    <source>
        <dbReference type="EMBL" id="EDL94926.1"/>
    </source>
</evidence>
<dbReference type="AlphaFoldDB" id="A6JGS0"/>
<dbReference type="EMBL" id="CH473985">
    <property type="protein sequence ID" value="EDL94926.1"/>
    <property type="molecule type" value="Genomic_DNA"/>
</dbReference>
<reference evidence="2" key="1">
    <citation type="submission" date="2005-09" db="EMBL/GenBank/DDBJ databases">
        <authorList>
            <person name="Mural R.J."/>
            <person name="Li P.W."/>
            <person name="Adams M.D."/>
            <person name="Amanatides P.G."/>
            <person name="Baden-Tillson H."/>
            <person name="Barnstead M."/>
            <person name="Chin S.H."/>
            <person name="Dew I."/>
            <person name="Evans C.A."/>
            <person name="Ferriera S."/>
            <person name="Flanigan M."/>
            <person name="Fosler C."/>
            <person name="Glodek A."/>
            <person name="Gu Z."/>
            <person name="Holt R.A."/>
            <person name="Jennings D."/>
            <person name="Kraft C.L."/>
            <person name="Lu F."/>
            <person name="Nguyen T."/>
            <person name="Nusskern D.R."/>
            <person name="Pfannkoch C.M."/>
            <person name="Sitter C."/>
            <person name="Sutton G.G."/>
            <person name="Venter J.C."/>
            <person name="Wang Z."/>
            <person name="Woodage T."/>
            <person name="Zheng X.H."/>
            <person name="Zhong F."/>
        </authorList>
    </citation>
    <scope>NUCLEOTIDE SEQUENCE [LARGE SCALE GENOMIC DNA]</scope>
    <source>
        <strain>BN</strain>
        <strain evidence="2">Sprague-Dawley</strain>
    </source>
</reference>
<evidence type="ECO:0000313" key="2">
    <source>
        <dbReference type="Proteomes" id="UP000234681"/>
    </source>
</evidence>
<dbReference type="Proteomes" id="UP000234681">
    <property type="component" value="Chromosome 13"/>
</dbReference>
<name>A6JGS0_RAT</name>
<proteinExistence type="predicted"/>
<protein>
    <submittedName>
        <fullName evidence="1">RCG20399</fullName>
    </submittedName>
</protein>
<accession>A6JGS0</accession>
<dbReference type="PANTHER" id="PTHR12642">
    <property type="entry name" value="RIBOSOME BIOGENESIS PROTEIN NSA2 HOMOLOG"/>
    <property type="match status" value="1"/>
</dbReference>
<sequence>MKRETPSRRMTRRLHREQPLPICWTERGCREQKYFPTRKMGGPSIQSSCPGETVSKVIQTGKREKKAWKKPVTKVSSVGDSLTGKPPKCDRFIRPAGLRFHKSPCHTP</sequence>
<organism evidence="1 2">
    <name type="scientific">Rattus norvegicus</name>
    <name type="common">Rat</name>
    <dbReference type="NCBI Taxonomy" id="10116"/>
    <lineage>
        <taxon>Eukaryota</taxon>
        <taxon>Metazoa</taxon>
        <taxon>Chordata</taxon>
        <taxon>Craniata</taxon>
        <taxon>Vertebrata</taxon>
        <taxon>Euteleostomi</taxon>
        <taxon>Mammalia</taxon>
        <taxon>Eutheria</taxon>
        <taxon>Euarchontoglires</taxon>
        <taxon>Glires</taxon>
        <taxon>Rodentia</taxon>
        <taxon>Myomorpha</taxon>
        <taxon>Muroidea</taxon>
        <taxon>Muridae</taxon>
        <taxon>Murinae</taxon>
        <taxon>Rattus</taxon>
    </lineage>
</organism>
<dbReference type="InterPro" id="IPR039411">
    <property type="entry name" value="NSA2_fam"/>
</dbReference>
<gene>
    <name evidence="1" type="ORF">rCG_20399</name>
</gene>